<accession>A0A1I0SG77</accession>
<dbReference type="STRING" id="29529.SAMN04488122_6803"/>
<keyword evidence="2" id="KW-1185">Reference proteome</keyword>
<name>A0A1I0SG77_9BACT</name>
<gene>
    <name evidence="1" type="ORF">SAMN04488122_6803</name>
</gene>
<sequence length="361" mass="41304">MKPLLIKNLSALDNDKWNNRRNIRSCLLTVCLISVSLFVMAQHTPAFKVDSFHLAGNISRYDPAGSPFQLLKVVYNTPYGQQDQVIAQLDKSGNFNATIPLFNPQELMLDFDHTLIYLYAVPEKSLHLTLDTADIRRVNTVNDLVKLHTTQQVISFKGSTAGINTNLHDYMYHLGHVINPVSNEQVQGMTADQYLTWRIQKMQIQLDSLQVWRRTNRLLHMFHTRTLQYIRYSAGADILAYWYDHSNRQALPPPSYQHFIATLPVNNNEVLTDVYYDFINNYLIYLHRKNHNNTGGSMLHYITQQINKGPGQDLLLANLAADSLQHSQQLQSATIQYLRQHLSNTAISDVSPILISNSIKA</sequence>
<dbReference type="Proteomes" id="UP000199310">
    <property type="component" value="Unassembled WGS sequence"/>
</dbReference>
<evidence type="ECO:0000313" key="2">
    <source>
        <dbReference type="Proteomes" id="UP000199310"/>
    </source>
</evidence>
<protein>
    <recommendedName>
        <fullName evidence="3">DUF4369 domain-containing protein</fullName>
    </recommendedName>
</protein>
<evidence type="ECO:0008006" key="3">
    <source>
        <dbReference type="Google" id="ProtNLM"/>
    </source>
</evidence>
<evidence type="ECO:0000313" key="1">
    <source>
        <dbReference type="EMBL" id="SEW57477.1"/>
    </source>
</evidence>
<proteinExistence type="predicted"/>
<reference evidence="2" key="1">
    <citation type="submission" date="2016-10" db="EMBL/GenBank/DDBJ databases">
        <authorList>
            <person name="Varghese N."/>
            <person name="Submissions S."/>
        </authorList>
    </citation>
    <scope>NUCLEOTIDE SEQUENCE [LARGE SCALE GENOMIC DNA]</scope>
    <source>
        <strain evidence="2">DSM 3695</strain>
    </source>
</reference>
<dbReference type="AlphaFoldDB" id="A0A1I0SG77"/>
<dbReference type="EMBL" id="FOJG01000003">
    <property type="protein sequence ID" value="SEW57477.1"/>
    <property type="molecule type" value="Genomic_DNA"/>
</dbReference>
<organism evidence="1 2">
    <name type="scientific">Chitinophaga arvensicola</name>
    <dbReference type="NCBI Taxonomy" id="29529"/>
    <lineage>
        <taxon>Bacteria</taxon>
        <taxon>Pseudomonadati</taxon>
        <taxon>Bacteroidota</taxon>
        <taxon>Chitinophagia</taxon>
        <taxon>Chitinophagales</taxon>
        <taxon>Chitinophagaceae</taxon>
        <taxon>Chitinophaga</taxon>
    </lineage>
</organism>